<name>A0A7L9VPR6_LIMMU</name>
<evidence type="ECO:0000313" key="2">
    <source>
        <dbReference type="Proteomes" id="UP000593929"/>
    </source>
</evidence>
<gene>
    <name evidence="1" type="ORF">LM011_08405</name>
</gene>
<accession>A0A7L9VPR6</accession>
<dbReference type="EMBL" id="CP062966">
    <property type="protein sequence ID" value="QOL69394.1"/>
    <property type="molecule type" value="Genomic_DNA"/>
</dbReference>
<protein>
    <submittedName>
        <fullName evidence="1">Uncharacterized protein</fullName>
    </submittedName>
</protein>
<dbReference type="AlphaFoldDB" id="A0A7L9VPR6"/>
<sequence>MNSNRVNPEIMVNQKSRNHEKDGKIDFYESQAALQGKTEFENGQVETIGNIDDLDKWLDNL</sequence>
<dbReference type="RefSeq" id="WP_056968810.1">
    <property type="nucleotide sequence ID" value="NZ_CBCRVQ010000001.1"/>
</dbReference>
<organism evidence="1 2">
    <name type="scientific">Limosilactobacillus mucosae</name>
    <name type="common">Lactobacillus mucosae</name>
    <dbReference type="NCBI Taxonomy" id="97478"/>
    <lineage>
        <taxon>Bacteria</taxon>
        <taxon>Bacillati</taxon>
        <taxon>Bacillota</taxon>
        <taxon>Bacilli</taxon>
        <taxon>Lactobacillales</taxon>
        <taxon>Lactobacillaceae</taxon>
        <taxon>Limosilactobacillus</taxon>
    </lineage>
</organism>
<evidence type="ECO:0000313" key="1">
    <source>
        <dbReference type="EMBL" id="QOL69394.1"/>
    </source>
</evidence>
<proteinExistence type="predicted"/>
<dbReference type="Proteomes" id="UP000593929">
    <property type="component" value="Chromosome"/>
</dbReference>
<reference evidence="1 2" key="1">
    <citation type="submission" date="2020-10" db="EMBL/GenBank/DDBJ databases">
        <title>Genome sequencing of Lactobacillus mucosae KCTC 21011.</title>
        <authorList>
            <person name="Kim J."/>
        </authorList>
    </citation>
    <scope>NUCLEOTIDE SEQUENCE [LARGE SCALE GENOMIC DNA]</scope>
    <source>
        <strain evidence="1 2">LM011</strain>
    </source>
</reference>